<sequence length="144" mass="15287">MTTNQLIVPNNNLSTRAAIELCDSAMTAAEQLHITICVAIVCPAGNVLASINMNCAPLLSAKLAHKKAYTAVSFKQNTYNWQEKLANKPQVLDALLSEPMFTYLGGGLPIFIEQQLVGAIGVSGGSEQQDISCALKAIATLLPN</sequence>
<gene>
    <name evidence="1" type="ORF">V6242_16655</name>
</gene>
<dbReference type="InterPro" id="IPR005624">
    <property type="entry name" value="PduO/GlcC-like"/>
</dbReference>
<protein>
    <submittedName>
        <fullName evidence="1">Heme-binding protein</fullName>
    </submittedName>
</protein>
<comment type="caution">
    <text evidence="1">The sequence shown here is derived from an EMBL/GenBank/DDBJ whole genome shotgun (WGS) entry which is preliminary data.</text>
</comment>
<dbReference type="Proteomes" id="UP001379949">
    <property type="component" value="Unassembled WGS sequence"/>
</dbReference>
<dbReference type="InterPro" id="IPR038084">
    <property type="entry name" value="PduO/GlcC-like_sf"/>
</dbReference>
<dbReference type="EMBL" id="JBAKAR010000020">
    <property type="protein sequence ID" value="MEL0614786.1"/>
    <property type="molecule type" value="Genomic_DNA"/>
</dbReference>
<dbReference type="InterPro" id="IPR052517">
    <property type="entry name" value="GlcG_carb_metab_protein"/>
</dbReference>
<dbReference type="SUPFAM" id="SSF143744">
    <property type="entry name" value="GlcG-like"/>
    <property type="match status" value="1"/>
</dbReference>
<name>A0ABU9G9Q5_9GAMM</name>
<dbReference type="PANTHER" id="PTHR34309">
    <property type="entry name" value="SLR1406 PROTEIN"/>
    <property type="match status" value="1"/>
</dbReference>
<dbReference type="Pfam" id="PF03928">
    <property type="entry name" value="HbpS-like"/>
    <property type="match status" value="1"/>
</dbReference>
<reference evidence="1 2" key="1">
    <citation type="submission" date="2024-02" db="EMBL/GenBank/DDBJ databases">
        <title>Bacteria isolated from the canopy kelp, Nereocystis luetkeana.</title>
        <authorList>
            <person name="Pfister C.A."/>
            <person name="Younker I.T."/>
            <person name="Light S.H."/>
        </authorList>
    </citation>
    <scope>NUCLEOTIDE SEQUENCE [LARGE SCALE GENOMIC DNA]</scope>
    <source>
        <strain evidence="1 2">TI.4.07</strain>
    </source>
</reference>
<organism evidence="1 2">
    <name type="scientific">Marinomonas arenicola</name>
    <dbReference type="NCBI Taxonomy" id="569601"/>
    <lineage>
        <taxon>Bacteria</taxon>
        <taxon>Pseudomonadati</taxon>
        <taxon>Pseudomonadota</taxon>
        <taxon>Gammaproteobacteria</taxon>
        <taxon>Oceanospirillales</taxon>
        <taxon>Oceanospirillaceae</taxon>
        <taxon>Marinomonas</taxon>
    </lineage>
</organism>
<keyword evidence="2" id="KW-1185">Reference proteome</keyword>
<dbReference type="RefSeq" id="WP_341564614.1">
    <property type="nucleotide sequence ID" value="NZ_JBAKAQ010000005.1"/>
</dbReference>
<dbReference type="Gene3D" id="3.30.450.150">
    <property type="entry name" value="Haem-degrading domain"/>
    <property type="match status" value="1"/>
</dbReference>
<evidence type="ECO:0000313" key="1">
    <source>
        <dbReference type="EMBL" id="MEL0614786.1"/>
    </source>
</evidence>
<proteinExistence type="predicted"/>
<accession>A0ABU9G9Q5</accession>
<evidence type="ECO:0000313" key="2">
    <source>
        <dbReference type="Proteomes" id="UP001379949"/>
    </source>
</evidence>
<dbReference type="PANTHER" id="PTHR34309:SF1">
    <property type="entry name" value="PROTEIN GLCG"/>
    <property type="match status" value="1"/>
</dbReference>